<keyword evidence="2" id="KW-1185">Reference proteome</keyword>
<organism evidence="1 2">
    <name type="scientific">Hathewaya proteolytica DSM 3090</name>
    <dbReference type="NCBI Taxonomy" id="1121331"/>
    <lineage>
        <taxon>Bacteria</taxon>
        <taxon>Bacillati</taxon>
        <taxon>Bacillota</taxon>
        <taxon>Clostridia</taxon>
        <taxon>Eubacteriales</taxon>
        <taxon>Clostridiaceae</taxon>
        <taxon>Hathewaya</taxon>
    </lineage>
</organism>
<dbReference type="STRING" id="1121331.SAMN02745248_01331"/>
<protein>
    <submittedName>
        <fullName evidence="1">Uncharacterized protein</fullName>
    </submittedName>
</protein>
<evidence type="ECO:0000313" key="1">
    <source>
        <dbReference type="EMBL" id="SHJ92358.1"/>
    </source>
</evidence>
<accession>A0A1M6N9F9</accession>
<dbReference type="InterPro" id="IPR043740">
    <property type="entry name" value="DUF5685"/>
</dbReference>
<sequence length="286" mass="33287">MPCKMELKVKDYEKFKAYYCGLCHSIKRQFGNLPRFTLNYDMTFLAVLLDSLSEEKTNYKVIRCAAHPSKKKIIVESNSAIDYAAYCNVMLTYYKLLDDGKDDKNIFKTILSKSLRPYLKKYSDYSIEQYTSEKLTELNKMENPPYDNLNLDVIAEPFAMLTGNLMGCYNIGKEIQANLNFLGYNIGKWIYIIDAYDDLKADMEKNKFNAINVIFNKHNSKYEDFVHDIEGRIDFSLSSCAVNSLNSFKKLPIKKNQDLLYNIIELGLMEKMDNIFKRSESNERSL</sequence>
<dbReference type="Pfam" id="PF18937">
    <property type="entry name" value="DUF5685"/>
    <property type="match status" value="1"/>
</dbReference>
<name>A0A1M6N9F9_9CLOT</name>
<gene>
    <name evidence="1" type="ORF">SAMN02745248_01331</name>
</gene>
<dbReference type="AlphaFoldDB" id="A0A1M6N9F9"/>
<reference evidence="1 2" key="1">
    <citation type="submission" date="2016-11" db="EMBL/GenBank/DDBJ databases">
        <authorList>
            <person name="Jaros S."/>
            <person name="Januszkiewicz K."/>
            <person name="Wedrychowicz H."/>
        </authorList>
    </citation>
    <scope>NUCLEOTIDE SEQUENCE [LARGE SCALE GENOMIC DNA]</scope>
    <source>
        <strain evidence="1 2">DSM 3090</strain>
    </source>
</reference>
<proteinExistence type="predicted"/>
<dbReference type="EMBL" id="FRAD01000009">
    <property type="protein sequence ID" value="SHJ92358.1"/>
    <property type="molecule type" value="Genomic_DNA"/>
</dbReference>
<evidence type="ECO:0000313" key="2">
    <source>
        <dbReference type="Proteomes" id="UP000183952"/>
    </source>
</evidence>
<dbReference type="Proteomes" id="UP000183952">
    <property type="component" value="Unassembled WGS sequence"/>
</dbReference>